<feature type="transmembrane region" description="Helical" evidence="8">
    <location>
        <begin position="275"/>
        <end position="296"/>
    </location>
</feature>
<dbReference type="PRINTS" id="PR01806">
    <property type="entry name" value="VIRFACTRMVIN"/>
</dbReference>
<comment type="caution">
    <text evidence="10">The sequence shown here is derived from an EMBL/GenBank/DDBJ whole genome shotgun (WGS) entry which is preliminary data.</text>
</comment>
<gene>
    <name evidence="10" type="primary">mviN</name>
    <name evidence="8" type="synonym">murJ</name>
    <name evidence="10" type="ORF">COT20_00975</name>
</gene>
<dbReference type="CDD" id="cd13123">
    <property type="entry name" value="MATE_MurJ_like"/>
    <property type="match status" value="1"/>
</dbReference>
<dbReference type="NCBIfam" id="TIGR01695">
    <property type="entry name" value="murJ_mviN"/>
    <property type="match status" value="1"/>
</dbReference>
<name>A0A2M6XUU2_9BACT</name>
<feature type="transmembrane region" description="Helical" evidence="8">
    <location>
        <begin position="480"/>
        <end position="498"/>
    </location>
</feature>
<dbReference type="HAMAP" id="MF_02078">
    <property type="entry name" value="MurJ_MviN"/>
    <property type="match status" value="1"/>
</dbReference>
<evidence type="ECO:0000256" key="4">
    <source>
        <dbReference type="ARBA" id="ARBA00022960"/>
    </source>
</evidence>
<dbReference type="GO" id="GO:0071555">
    <property type="term" value="P:cell wall organization"/>
    <property type="evidence" value="ECO:0007669"/>
    <property type="project" value="UniProtKB-UniRule"/>
</dbReference>
<comment type="subcellular location">
    <subcellularLocation>
        <location evidence="1 8">Cell membrane</location>
        <topology evidence="1 8">Multi-pass membrane protein</topology>
    </subcellularLocation>
</comment>
<dbReference type="GO" id="GO:0015648">
    <property type="term" value="F:lipid-linked peptidoglycan transporter activity"/>
    <property type="evidence" value="ECO:0007669"/>
    <property type="project" value="UniProtKB-UniRule"/>
</dbReference>
<evidence type="ECO:0000256" key="6">
    <source>
        <dbReference type="ARBA" id="ARBA00022989"/>
    </source>
</evidence>
<feature type="transmembrane region" description="Helical" evidence="8">
    <location>
        <begin position="510"/>
        <end position="532"/>
    </location>
</feature>
<sequence>MLRRILNYKTKTVSLAAFFVAFFTFLGYVLAILRDNFLANFLTNTQADVYWAAFRVPDFVYGILITGGVTAAFLPVFADCWQKDKQAARNLFSNVFTFFLLALAALSFLLAIFAPFIIDLIVPGFSNTQQDQTVILARLMFLSPIILGVSAIFSGVLQYFDFFIAFSLAPIFYNLGIIIGIIFFLPLIGLPGLALGVVFGALMHFFVQLFPLLKVGFMPSFLLQLNSANLKKILKLMAPRTIGAGAYHLNLIVITAIASLLAAGSIKIFNLANNLYGVPLGLIGAPFAIAVFPLLSRCCAKQEKEKFLKALSRTFSSILFLTVPLSAFFFLFRVQIVRLLYGAQISAGGHFGWWETRLTASSVGIFAISIFAACLVPLLARAFYSLQDTKTPVKIAIFSIIFNLFLTYFFVRILGPGNAFANLLANFLKVEKLNNLEILGLPLALSISCLGQFFWLLFYLKRKINLKTYRFLEPFFALKVLMITLISSLAAYFCLRLSAQWFNVNTVLGLFWQIVFSASISISVYCFLALAWGFKEPVLLWRHCLLFVKRFKFHFRGIRGQN</sequence>
<feature type="transmembrane region" description="Helical" evidence="8">
    <location>
        <begin position="246"/>
        <end position="269"/>
    </location>
</feature>
<protein>
    <recommendedName>
        <fullName evidence="8">Probable lipid II flippase MurJ</fullName>
    </recommendedName>
</protein>
<dbReference type="UniPathway" id="UPA00219"/>
<evidence type="ECO:0000313" key="11">
    <source>
        <dbReference type="Proteomes" id="UP000229784"/>
    </source>
</evidence>
<evidence type="ECO:0000256" key="8">
    <source>
        <dbReference type="HAMAP-Rule" id="MF_02078"/>
    </source>
</evidence>
<feature type="transmembrane region" description="Helical" evidence="8">
    <location>
        <begin position="361"/>
        <end position="383"/>
    </location>
</feature>
<dbReference type="PIRSF" id="PIRSF002869">
    <property type="entry name" value="MviN"/>
    <property type="match status" value="1"/>
</dbReference>
<keyword evidence="2 8" id="KW-1003">Cell membrane</keyword>
<feature type="transmembrane region" description="Helical" evidence="8">
    <location>
        <begin position="172"/>
        <end position="199"/>
    </location>
</feature>
<comment type="pathway">
    <text evidence="8">Cell wall biogenesis; peptidoglycan biosynthesis.</text>
</comment>
<dbReference type="InterPro" id="IPR051050">
    <property type="entry name" value="Lipid_II_flippase_MurJ/MviN"/>
</dbReference>
<evidence type="ECO:0000256" key="3">
    <source>
        <dbReference type="ARBA" id="ARBA00022692"/>
    </source>
</evidence>
<dbReference type="Proteomes" id="UP000229784">
    <property type="component" value="Unassembled WGS sequence"/>
</dbReference>
<feature type="transmembrane region" description="Helical" evidence="8">
    <location>
        <begin position="395"/>
        <end position="414"/>
    </location>
</feature>
<feature type="transmembrane region" description="Helical" evidence="8">
    <location>
        <begin position="59"/>
        <end position="79"/>
    </location>
</feature>
<dbReference type="GO" id="GO:0034204">
    <property type="term" value="P:lipid translocation"/>
    <property type="evidence" value="ECO:0007669"/>
    <property type="project" value="TreeGrafter"/>
</dbReference>
<dbReference type="GO" id="GO:0005886">
    <property type="term" value="C:plasma membrane"/>
    <property type="evidence" value="ECO:0007669"/>
    <property type="project" value="UniProtKB-SubCell"/>
</dbReference>
<evidence type="ECO:0000256" key="1">
    <source>
        <dbReference type="ARBA" id="ARBA00004651"/>
    </source>
</evidence>
<keyword evidence="7 8" id="KW-0472">Membrane</keyword>
<dbReference type="AlphaFoldDB" id="A0A2M6XUU2"/>
<dbReference type="GO" id="GO:0008360">
    <property type="term" value="P:regulation of cell shape"/>
    <property type="evidence" value="ECO:0007669"/>
    <property type="project" value="UniProtKB-UniRule"/>
</dbReference>
<dbReference type="GO" id="GO:0009252">
    <property type="term" value="P:peptidoglycan biosynthetic process"/>
    <property type="evidence" value="ECO:0007669"/>
    <property type="project" value="UniProtKB-UniRule"/>
</dbReference>
<dbReference type="PANTHER" id="PTHR47019">
    <property type="entry name" value="LIPID II FLIPPASE MURJ"/>
    <property type="match status" value="1"/>
</dbReference>
<reference evidence="11" key="1">
    <citation type="submission" date="2017-09" db="EMBL/GenBank/DDBJ databases">
        <title>Depth-based differentiation of microbial function through sediment-hosted aquifers and enrichment of novel symbionts in the deep terrestrial subsurface.</title>
        <authorList>
            <person name="Probst A.J."/>
            <person name="Ladd B."/>
            <person name="Jarett J.K."/>
            <person name="Geller-Mcgrath D.E."/>
            <person name="Sieber C.M.K."/>
            <person name="Emerson J.B."/>
            <person name="Anantharaman K."/>
            <person name="Thomas B.C."/>
            <person name="Malmstrom R."/>
            <person name="Stieglmeier M."/>
            <person name="Klingl A."/>
            <person name="Woyke T."/>
            <person name="Ryan C.M."/>
            <person name="Banfield J.F."/>
        </authorList>
    </citation>
    <scope>NUCLEOTIDE SEQUENCE [LARGE SCALE GENOMIC DNA]</scope>
</reference>
<evidence type="ECO:0000313" key="10">
    <source>
        <dbReference type="EMBL" id="PIU16024.1"/>
    </source>
</evidence>
<feature type="transmembrane region" description="Helical" evidence="8">
    <location>
        <begin position="138"/>
        <end position="160"/>
    </location>
</feature>
<feature type="transmembrane region" description="Helical" evidence="8">
    <location>
        <begin position="438"/>
        <end position="460"/>
    </location>
</feature>
<keyword evidence="6 8" id="KW-1133">Transmembrane helix</keyword>
<accession>A0A2M6XUU2</accession>
<comment type="similarity">
    <text evidence="8 9">Belongs to the MurJ/MviN family.</text>
</comment>
<dbReference type="EMBL" id="PEXQ01000023">
    <property type="protein sequence ID" value="PIU16024.1"/>
    <property type="molecule type" value="Genomic_DNA"/>
</dbReference>
<feature type="transmembrane region" description="Helical" evidence="8">
    <location>
        <begin position="91"/>
        <end position="118"/>
    </location>
</feature>
<dbReference type="InterPro" id="IPR004268">
    <property type="entry name" value="MurJ"/>
</dbReference>
<dbReference type="Pfam" id="PF03023">
    <property type="entry name" value="MurJ"/>
    <property type="match status" value="1"/>
</dbReference>
<feature type="transmembrane region" description="Helical" evidence="8">
    <location>
        <begin position="12"/>
        <end position="33"/>
    </location>
</feature>
<proteinExistence type="inferred from homology"/>
<feature type="transmembrane region" description="Helical" evidence="8">
    <location>
        <begin position="205"/>
        <end position="225"/>
    </location>
</feature>
<keyword evidence="8 9" id="KW-0813">Transport</keyword>
<dbReference type="PANTHER" id="PTHR47019:SF1">
    <property type="entry name" value="LIPID II FLIPPASE MURJ"/>
    <property type="match status" value="1"/>
</dbReference>
<evidence type="ECO:0000256" key="5">
    <source>
        <dbReference type="ARBA" id="ARBA00022984"/>
    </source>
</evidence>
<comment type="function">
    <text evidence="8 9">Involved in peptidoglycan biosynthesis. Transports lipid-linked peptidoglycan precursors from the inner to the outer leaflet of the cytoplasmic membrane.</text>
</comment>
<keyword evidence="4 8" id="KW-0133">Cell shape</keyword>
<evidence type="ECO:0000256" key="9">
    <source>
        <dbReference type="PIRNR" id="PIRNR002869"/>
    </source>
</evidence>
<keyword evidence="3 8" id="KW-0812">Transmembrane</keyword>
<keyword evidence="8 9" id="KW-0961">Cell wall biogenesis/degradation</keyword>
<evidence type="ECO:0000256" key="2">
    <source>
        <dbReference type="ARBA" id="ARBA00022475"/>
    </source>
</evidence>
<organism evidence="10 11">
    <name type="scientific">bacterium (Candidatus Gribaldobacteria) CG08_land_8_20_14_0_20_39_15</name>
    <dbReference type="NCBI Taxonomy" id="2014273"/>
    <lineage>
        <taxon>Bacteria</taxon>
        <taxon>Candidatus Gribaldobacteria</taxon>
    </lineage>
</organism>
<evidence type="ECO:0000256" key="7">
    <source>
        <dbReference type="ARBA" id="ARBA00023136"/>
    </source>
</evidence>
<keyword evidence="5 8" id="KW-0573">Peptidoglycan synthesis</keyword>
<feature type="transmembrane region" description="Helical" evidence="8">
    <location>
        <begin position="317"/>
        <end position="341"/>
    </location>
</feature>